<dbReference type="InterPro" id="IPR003658">
    <property type="entry name" value="Anti-sigma_ant"/>
</dbReference>
<dbReference type="RefSeq" id="WP_345708524.1">
    <property type="nucleotide sequence ID" value="NZ_BAABKV010000001.1"/>
</dbReference>
<evidence type="ECO:0000256" key="2">
    <source>
        <dbReference type="RuleBase" id="RU003749"/>
    </source>
</evidence>
<dbReference type="CDD" id="cd07043">
    <property type="entry name" value="STAS_anti-anti-sigma_factors"/>
    <property type="match status" value="1"/>
</dbReference>
<dbReference type="SUPFAM" id="SSF52091">
    <property type="entry name" value="SpoIIaa-like"/>
    <property type="match status" value="1"/>
</dbReference>
<evidence type="ECO:0000313" key="4">
    <source>
        <dbReference type="EMBL" id="MFC7181262.1"/>
    </source>
</evidence>
<proteinExistence type="inferred from homology"/>
<dbReference type="Gene3D" id="3.30.750.24">
    <property type="entry name" value="STAS domain"/>
    <property type="match status" value="1"/>
</dbReference>
<protein>
    <recommendedName>
        <fullName evidence="2">Anti-sigma factor antagonist</fullName>
    </recommendedName>
</protein>
<evidence type="ECO:0000256" key="1">
    <source>
        <dbReference type="ARBA" id="ARBA00009013"/>
    </source>
</evidence>
<dbReference type="InterPro" id="IPR058548">
    <property type="entry name" value="MlaB-like_STAS"/>
</dbReference>
<dbReference type="InterPro" id="IPR036513">
    <property type="entry name" value="STAS_dom_sf"/>
</dbReference>
<evidence type="ECO:0000313" key="5">
    <source>
        <dbReference type="Proteomes" id="UP001596435"/>
    </source>
</evidence>
<reference evidence="5" key="1">
    <citation type="journal article" date="2019" name="Int. J. Syst. Evol. Microbiol.">
        <title>The Global Catalogue of Microorganisms (GCM) 10K type strain sequencing project: providing services to taxonomists for standard genome sequencing and annotation.</title>
        <authorList>
            <consortium name="The Broad Institute Genomics Platform"/>
            <consortium name="The Broad Institute Genome Sequencing Center for Infectious Disease"/>
            <person name="Wu L."/>
            <person name="Ma J."/>
        </authorList>
    </citation>
    <scope>NUCLEOTIDE SEQUENCE [LARGE SCALE GENOMIC DNA]</scope>
    <source>
        <strain evidence="5">CGMCC 1.12859</strain>
    </source>
</reference>
<comment type="similarity">
    <text evidence="1 2">Belongs to the anti-sigma-factor antagonist family.</text>
</comment>
<dbReference type="NCBIfam" id="TIGR00377">
    <property type="entry name" value="ant_ant_sig"/>
    <property type="match status" value="1"/>
</dbReference>
<comment type="caution">
    <text evidence="4">The sequence shown here is derived from an EMBL/GenBank/DDBJ whole genome shotgun (WGS) entry which is preliminary data.</text>
</comment>
<name>A0ABW2FZ80_9ACTN</name>
<sequence>MAERPAPPGHLTVAVTVHAAVAHLHVSGELDMDTAPEIDSAVGVALLGRPRIVILDAATLSFCDCVGLGTLLRAGRRVSGTGATFHLEGPSPQLLRLAALTGTSDALGLPAPCGEDGIPGPRVHTPAVGAGR</sequence>
<accession>A0ABW2FZ80</accession>
<gene>
    <name evidence="4" type="ORF">ACFQMG_17030</name>
</gene>
<dbReference type="PANTHER" id="PTHR33495">
    <property type="entry name" value="ANTI-SIGMA FACTOR ANTAGONIST TM_1081-RELATED-RELATED"/>
    <property type="match status" value="1"/>
</dbReference>
<keyword evidence="5" id="KW-1185">Reference proteome</keyword>
<dbReference type="PANTHER" id="PTHR33495:SF2">
    <property type="entry name" value="ANTI-SIGMA FACTOR ANTAGONIST TM_1081-RELATED"/>
    <property type="match status" value="1"/>
</dbReference>
<feature type="domain" description="STAS" evidence="3">
    <location>
        <begin position="11"/>
        <end position="108"/>
    </location>
</feature>
<dbReference type="Proteomes" id="UP001596435">
    <property type="component" value="Unassembled WGS sequence"/>
</dbReference>
<dbReference type="EMBL" id="JBHTAJ010000029">
    <property type="protein sequence ID" value="MFC7181262.1"/>
    <property type="molecule type" value="Genomic_DNA"/>
</dbReference>
<dbReference type="PROSITE" id="PS50801">
    <property type="entry name" value="STAS"/>
    <property type="match status" value="1"/>
</dbReference>
<organism evidence="4 5">
    <name type="scientific">Kitasatospora paranensis</name>
    <dbReference type="NCBI Taxonomy" id="258053"/>
    <lineage>
        <taxon>Bacteria</taxon>
        <taxon>Bacillati</taxon>
        <taxon>Actinomycetota</taxon>
        <taxon>Actinomycetes</taxon>
        <taxon>Kitasatosporales</taxon>
        <taxon>Streptomycetaceae</taxon>
        <taxon>Kitasatospora</taxon>
    </lineage>
</organism>
<evidence type="ECO:0000259" key="3">
    <source>
        <dbReference type="PROSITE" id="PS50801"/>
    </source>
</evidence>
<dbReference type="InterPro" id="IPR002645">
    <property type="entry name" value="STAS_dom"/>
</dbReference>
<dbReference type="Pfam" id="PF13466">
    <property type="entry name" value="STAS_2"/>
    <property type="match status" value="1"/>
</dbReference>